<dbReference type="Gene3D" id="1.10.10.10">
    <property type="entry name" value="Winged helix-like DNA-binding domain superfamily/Winged helix DNA-binding domain"/>
    <property type="match status" value="1"/>
</dbReference>
<evidence type="ECO:0000256" key="2">
    <source>
        <dbReference type="ARBA" id="ARBA00023015"/>
    </source>
</evidence>
<dbReference type="PANTHER" id="PTHR43133:SF62">
    <property type="entry name" value="RNA POLYMERASE SIGMA FACTOR SIGZ"/>
    <property type="match status" value="1"/>
</dbReference>
<evidence type="ECO:0000256" key="1">
    <source>
        <dbReference type="ARBA" id="ARBA00010641"/>
    </source>
</evidence>
<evidence type="ECO:0000313" key="11">
    <source>
        <dbReference type="Proteomes" id="UP000248827"/>
    </source>
</evidence>
<keyword evidence="4" id="KW-0238">DNA-binding</keyword>
<dbReference type="CDD" id="cd06171">
    <property type="entry name" value="Sigma70_r4"/>
    <property type="match status" value="1"/>
</dbReference>
<organism evidence="8 10">
    <name type="scientific">Paenibacillus pabuli</name>
    <dbReference type="NCBI Taxonomy" id="1472"/>
    <lineage>
        <taxon>Bacteria</taxon>
        <taxon>Bacillati</taxon>
        <taxon>Bacillota</taxon>
        <taxon>Bacilli</taxon>
        <taxon>Bacillales</taxon>
        <taxon>Paenibacillaceae</taxon>
        <taxon>Paenibacillus</taxon>
    </lineage>
</organism>
<evidence type="ECO:0000259" key="7">
    <source>
        <dbReference type="Pfam" id="PF04545"/>
    </source>
</evidence>
<dbReference type="EMBL" id="QLLI01000007">
    <property type="protein sequence ID" value="RAI94702.1"/>
    <property type="molecule type" value="Genomic_DNA"/>
</dbReference>
<feature type="domain" description="RNA polymerase sigma-70 region 4" evidence="7">
    <location>
        <begin position="121"/>
        <end position="170"/>
    </location>
</feature>
<evidence type="ECO:0000313" key="9">
    <source>
        <dbReference type="EMBL" id="RAI94702.1"/>
    </source>
</evidence>
<name>A0A855XYG4_9BACL</name>
<dbReference type="Pfam" id="PF04545">
    <property type="entry name" value="Sigma70_r4"/>
    <property type="match status" value="1"/>
</dbReference>
<dbReference type="Pfam" id="PF04542">
    <property type="entry name" value="Sigma70_r2"/>
    <property type="match status" value="1"/>
</dbReference>
<dbReference type="InterPro" id="IPR007630">
    <property type="entry name" value="RNA_pol_sigma70_r4"/>
</dbReference>
<comment type="similarity">
    <text evidence="1">Belongs to the sigma-70 factor family. ECF subfamily.</text>
</comment>
<protein>
    <submittedName>
        <fullName evidence="8">RNA polymerase sigma-70 factor (ECF subfamily)</fullName>
    </submittedName>
</protein>
<evidence type="ECO:0000259" key="6">
    <source>
        <dbReference type="Pfam" id="PF04542"/>
    </source>
</evidence>
<keyword evidence="3" id="KW-0731">Sigma factor</keyword>
<dbReference type="InterPro" id="IPR014284">
    <property type="entry name" value="RNA_pol_sigma-70_dom"/>
</dbReference>
<evidence type="ECO:0000256" key="5">
    <source>
        <dbReference type="ARBA" id="ARBA00023163"/>
    </source>
</evidence>
<sequence length="188" mass="21546">MRQIAERDASALELLYDRYERAVYSFAYRIVGDPMTAEETVQELFLRVWNNAERYEASQGKLTTWMFAITRNIAVDMLRRKSKSAATTSVENETLAAYADEHTNTEEEIERKWEGVRIKEALSQLNGDQQQVIESIYYAGLTQQEVSSRFGIPLGTVKSRVRLAMRQLQKLLADAEMHPDAGREGIHP</sequence>
<accession>A0A855XYG4</accession>
<feature type="domain" description="RNA polymerase sigma-70 region 2" evidence="6">
    <location>
        <begin position="15"/>
        <end position="83"/>
    </location>
</feature>
<comment type="caution">
    <text evidence="8">The sequence shown here is derived from an EMBL/GenBank/DDBJ whole genome shotgun (WGS) entry which is preliminary data.</text>
</comment>
<dbReference type="SUPFAM" id="SSF88659">
    <property type="entry name" value="Sigma3 and sigma4 domains of RNA polymerase sigma factors"/>
    <property type="match status" value="1"/>
</dbReference>
<evidence type="ECO:0000313" key="10">
    <source>
        <dbReference type="Proteomes" id="UP000247078"/>
    </source>
</evidence>
<dbReference type="Proteomes" id="UP000247078">
    <property type="component" value="Unassembled WGS sequence"/>
</dbReference>
<dbReference type="GO" id="GO:0006352">
    <property type="term" value="P:DNA-templated transcription initiation"/>
    <property type="evidence" value="ECO:0007669"/>
    <property type="project" value="InterPro"/>
</dbReference>
<dbReference type="Gene3D" id="1.10.1740.10">
    <property type="match status" value="1"/>
</dbReference>
<dbReference type="InterPro" id="IPR039425">
    <property type="entry name" value="RNA_pol_sigma-70-like"/>
</dbReference>
<dbReference type="InterPro" id="IPR007627">
    <property type="entry name" value="RNA_pol_sigma70_r2"/>
</dbReference>
<dbReference type="SUPFAM" id="SSF88946">
    <property type="entry name" value="Sigma2 domain of RNA polymerase sigma factors"/>
    <property type="match status" value="1"/>
</dbReference>
<dbReference type="NCBIfam" id="TIGR02937">
    <property type="entry name" value="sigma70-ECF"/>
    <property type="match status" value="1"/>
</dbReference>
<dbReference type="EMBL" id="QGTZ01000004">
    <property type="protein sequence ID" value="PWW42147.1"/>
    <property type="molecule type" value="Genomic_DNA"/>
</dbReference>
<dbReference type="InterPro" id="IPR013325">
    <property type="entry name" value="RNA_pol_sigma_r2"/>
</dbReference>
<proteinExistence type="inferred from homology"/>
<dbReference type="AlphaFoldDB" id="A0A855XYG4"/>
<evidence type="ECO:0000256" key="3">
    <source>
        <dbReference type="ARBA" id="ARBA00023082"/>
    </source>
</evidence>
<keyword evidence="2" id="KW-0805">Transcription regulation</keyword>
<evidence type="ECO:0000313" key="8">
    <source>
        <dbReference type="EMBL" id="PWW42147.1"/>
    </source>
</evidence>
<dbReference type="InterPro" id="IPR013324">
    <property type="entry name" value="RNA_pol_sigma_r3/r4-like"/>
</dbReference>
<evidence type="ECO:0000256" key="4">
    <source>
        <dbReference type="ARBA" id="ARBA00023125"/>
    </source>
</evidence>
<reference evidence="8 10" key="1">
    <citation type="submission" date="2018-05" db="EMBL/GenBank/DDBJ databases">
        <title>Freshwater and sediment microbial communities from various areas in North America, analyzing microbe dynamics in response to fracking.</title>
        <authorList>
            <person name="Lamendella R."/>
        </authorList>
    </citation>
    <scope>NUCLEOTIDE SEQUENCE [LARGE SCALE GENOMIC DNA]</scope>
    <source>
        <strain evidence="8 10">DB-3</strain>
        <strain evidence="9 11">NG-13</strain>
    </source>
</reference>
<dbReference type="GO" id="GO:0016987">
    <property type="term" value="F:sigma factor activity"/>
    <property type="evidence" value="ECO:0007669"/>
    <property type="project" value="UniProtKB-KW"/>
</dbReference>
<dbReference type="InterPro" id="IPR036388">
    <property type="entry name" value="WH-like_DNA-bd_sf"/>
</dbReference>
<dbReference type="PANTHER" id="PTHR43133">
    <property type="entry name" value="RNA POLYMERASE ECF-TYPE SIGMA FACTO"/>
    <property type="match status" value="1"/>
</dbReference>
<dbReference type="GO" id="GO:0003677">
    <property type="term" value="F:DNA binding"/>
    <property type="evidence" value="ECO:0007669"/>
    <property type="project" value="UniProtKB-KW"/>
</dbReference>
<keyword evidence="5" id="KW-0804">Transcription</keyword>
<gene>
    <name evidence="9" type="ORF">DET54_107240</name>
    <name evidence="8" type="ORF">DET56_104203</name>
</gene>
<keyword evidence="11" id="KW-1185">Reference proteome</keyword>
<dbReference type="Proteomes" id="UP000248827">
    <property type="component" value="Unassembled WGS sequence"/>
</dbReference>